<proteinExistence type="predicted"/>
<evidence type="ECO:0000313" key="5">
    <source>
        <dbReference type="Proteomes" id="UP000829685"/>
    </source>
</evidence>
<name>A0A9Q0AH37_9PEZI</name>
<comment type="caution">
    <text evidence="4">The sequence shown here is derived from an EMBL/GenBank/DDBJ whole genome shotgun (WGS) entry which is preliminary data.</text>
</comment>
<dbReference type="Proteomes" id="UP000829685">
    <property type="component" value="Unassembled WGS sequence"/>
</dbReference>
<dbReference type="GO" id="GO:0005634">
    <property type="term" value="C:nucleus"/>
    <property type="evidence" value="ECO:0007669"/>
    <property type="project" value="TreeGrafter"/>
</dbReference>
<feature type="repeat" description="ANK" evidence="3">
    <location>
        <begin position="363"/>
        <end position="387"/>
    </location>
</feature>
<dbReference type="SUPFAM" id="SSF48403">
    <property type="entry name" value="Ankyrin repeat"/>
    <property type="match status" value="1"/>
</dbReference>
<dbReference type="GO" id="GO:0045944">
    <property type="term" value="P:positive regulation of transcription by RNA polymerase II"/>
    <property type="evidence" value="ECO:0007669"/>
    <property type="project" value="TreeGrafter"/>
</dbReference>
<evidence type="ECO:0000256" key="3">
    <source>
        <dbReference type="PROSITE-ProRule" id="PRU00023"/>
    </source>
</evidence>
<dbReference type="GO" id="GO:0000976">
    <property type="term" value="F:transcription cis-regulatory region binding"/>
    <property type="evidence" value="ECO:0007669"/>
    <property type="project" value="TreeGrafter"/>
</dbReference>
<dbReference type="SMART" id="SM00248">
    <property type="entry name" value="ANK"/>
    <property type="match status" value="6"/>
</dbReference>
<feature type="repeat" description="ANK" evidence="3">
    <location>
        <begin position="334"/>
        <end position="362"/>
    </location>
</feature>
<dbReference type="InterPro" id="IPR036770">
    <property type="entry name" value="Ankyrin_rpt-contain_sf"/>
</dbReference>
<dbReference type="InterPro" id="IPR050663">
    <property type="entry name" value="Ankyrin-SOCS_Box"/>
</dbReference>
<evidence type="ECO:0000313" key="4">
    <source>
        <dbReference type="EMBL" id="KAI1855932.1"/>
    </source>
</evidence>
<protein>
    <recommendedName>
        <fullName evidence="6">Ankyrin</fullName>
    </recommendedName>
</protein>
<dbReference type="Pfam" id="PF12796">
    <property type="entry name" value="Ank_2"/>
    <property type="match status" value="2"/>
</dbReference>
<dbReference type="PROSITE" id="PS50297">
    <property type="entry name" value="ANK_REP_REGION"/>
    <property type="match status" value="3"/>
</dbReference>
<gene>
    <name evidence="4" type="ORF">JX265_012015</name>
</gene>
<feature type="repeat" description="ANK" evidence="3">
    <location>
        <begin position="285"/>
        <end position="317"/>
    </location>
</feature>
<reference evidence="4" key="1">
    <citation type="submission" date="2021-03" db="EMBL/GenBank/DDBJ databases">
        <title>Revisited historic fungal species revealed as producer of novel bioactive compounds through whole genome sequencing and comparative genomics.</title>
        <authorList>
            <person name="Vignolle G.A."/>
            <person name="Hochenegger N."/>
            <person name="Mach R.L."/>
            <person name="Mach-Aigner A.R."/>
            <person name="Javad Rahimi M."/>
            <person name="Salim K.A."/>
            <person name="Chan C.M."/>
            <person name="Lim L.B.L."/>
            <person name="Cai F."/>
            <person name="Druzhinina I.S."/>
            <person name="U'Ren J.M."/>
            <person name="Derntl C."/>
        </authorList>
    </citation>
    <scope>NUCLEOTIDE SEQUENCE</scope>
    <source>
        <strain evidence="4">TUCIM 5799</strain>
    </source>
</reference>
<feature type="repeat" description="ANK" evidence="3">
    <location>
        <begin position="257"/>
        <end position="282"/>
    </location>
</feature>
<dbReference type="PANTHER" id="PTHR24193">
    <property type="entry name" value="ANKYRIN REPEAT PROTEIN"/>
    <property type="match status" value="1"/>
</dbReference>
<dbReference type="Gene3D" id="1.25.40.20">
    <property type="entry name" value="Ankyrin repeat-containing domain"/>
    <property type="match status" value="2"/>
</dbReference>
<dbReference type="EMBL" id="JAFIMR010000048">
    <property type="protein sequence ID" value="KAI1855932.1"/>
    <property type="molecule type" value="Genomic_DNA"/>
</dbReference>
<dbReference type="PROSITE" id="PS50088">
    <property type="entry name" value="ANK_REPEAT"/>
    <property type="match status" value="4"/>
</dbReference>
<evidence type="ECO:0000256" key="2">
    <source>
        <dbReference type="ARBA" id="ARBA00023043"/>
    </source>
</evidence>
<dbReference type="AlphaFoldDB" id="A0A9Q0AH37"/>
<evidence type="ECO:0008006" key="6">
    <source>
        <dbReference type="Google" id="ProtNLM"/>
    </source>
</evidence>
<dbReference type="PANTHER" id="PTHR24193:SF121">
    <property type="entry name" value="ADA2A-CONTAINING COMPLEX COMPONENT 3, ISOFORM D"/>
    <property type="match status" value="1"/>
</dbReference>
<dbReference type="InterPro" id="IPR002110">
    <property type="entry name" value="Ankyrin_rpt"/>
</dbReference>
<keyword evidence="2 3" id="KW-0040">ANK repeat</keyword>
<sequence>MLRAYLQYLKQLQSSSCRLLFLASARRGARRGAHGVWAGPTATPPMYSPRILVCRPKLNATLSIQRRAIRLFQKRKTTIQHTPKNPNTTRTSSSHLHLFYLPSGLHYLCTLVGKPNSHHGPMATTDALLSAVEANNLDELKSLLEQLDGPLSNNVTLHEVLDKAVELGRFEIAEELFKRGVTWGDATIESVVAGGNEANGWNTKAIDLALAYGWDINTHYDHVGSPLVHCASMGENSVAIISHLLSKGADPNGTTQMSLNPLEWACQHGDLDVVKVLLAHGARAQDTWALREASEAGKLEIMKLLVSRGADINGRPDETYVTPCYLEDDSWGWPLHGAVGSGSAECVKFLLDNGALTDGKNPKGLTPLDLARKRGNEEIIRLLEKKS</sequence>
<keyword evidence="5" id="KW-1185">Reference proteome</keyword>
<organism evidence="4 5">
    <name type="scientific">Neoarthrinium moseri</name>
    <dbReference type="NCBI Taxonomy" id="1658444"/>
    <lineage>
        <taxon>Eukaryota</taxon>
        <taxon>Fungi</taxon>
        <taxon>Dikarya</taxon>
        <taxon>Ascomycota</taxon>
        <taxon>Pezizomycotina</taxon>
        <taxon>Sordariomycetes</taxon>
        <taxon>Xylariomycetidae</taxon>
        <taxon>Amphisphaeriales</taxon>
        <taxon>Apiosporaceae</taxon>
        <taxon>Neoarthrinium</taxon>
    </lineage>
</organism>
<accession>A0A9Q0AH37</accession>
<keyword evidence="1" id="KW-0677">Repeat</keyword>
<evidence type="ECO:0000256" key="1">
    <source>
        <dbReference type="ARBA" id="ARBA00022737"/>
    </source>
</evidence>